<dbReference type="Pfam" id="PF13920">
    <property type="entry name" value="zf-C3HC4_3"/>
    <property type="match status" value="1"/>
</dbReference>
<dbReference type="InParanoid" id="K1RBW1"/>
<dbReference type="InterPro" id="IPR050784">
    <property type="entry name" value="IAP"/>
</dbReference>
<evidence type="ECO:0000256" key="1">
    <source>
        <dbReference type="ARBA" id="ARBA00022723"/>
    </source>
</evidence>
<organism evidence="5">
    <name type="scientific">Magallana gigas</name>
    <name type="common">Pacific oyster</name>
    <name type="synonym">Crassostrea gigas</name>
    <dbReference type="NCBI Taxonomy" id="29159"/>
    <lineage>
        <taxon>Eukaryota</taxon>
        <taxon>Metazoa</taxon>
        <taxon>Spiralia</taxon>
        <taxon>Lophotrochozoa</taxon>
        <taxon>Mollusca</taxon>
        <taxon>Bivalvia</taxon>
        <taxon>Autobranchia</taxon>
        <taxon>Pteriomorphia</taxon>
        <taxon>Ostreida</taxon>
        <taxon>Ostreoidea</taxon>
        <taxon>Ostreidae</taxon>
        <taxon>Magallana</taxon>
    </lineage>
</organism>
<accession>K1RBW1</accession>
<dbReference type="Gene3D" id="3.30.40.10">
    <property type="entry name" value="Zinc/RING finger domain, C3HC4 (zinc finger)"/>
    <property type="match status" value="1"/>
</dbReference>
<dbReference type="PANTHER" id="PTHR10044:SF139">
    <property type="entry name" value="DEATH-ASSOCIATED INHIBITOR OF APOPTOSIS 2"/>
    <property type="match status" value="1"/>
</dbReference>
<dbReference type="PANTHER" id="PTHR10044">
    <property type="entry name" value="INHIBITOR OF APOPTOSIS"/>
    <property type="match status" value="1"/>
</dbReference>
<dbReference type="HOGENOM" id="CLU_1679623_0_0_1"/>
<dbReference type="PROSITE" id="PS50089">
    <property type="entry name" value="ZF_RING_2"/>
    <property type="match status" value="1"/>
</dbReference>
<dbReference type="GO" id="GO:0008270">
    <property type="term" value="F:zinc ion binding"/>
    <property type="evidence" value="ECO:0007669"/>
    <property type="project" value="UniProtKB-KW"/>
</dbReference>
<dbReference type="GO" id="GO:0051726">
    <property type="term" value="P:regulation of cell cycle"/>
    <property type="evidence" value="ECO:0007669"/>
    <property type="project" value="TreeGrafter"/>
</dbReference>
<feature type="region of interest" description="Disordered" evidence="4">
    <location>
        <begin position="43"/>
        <end position="63"/>
    </location>
</feature>
<dbReference type="FunFam" id="1.10.1170.10:FF:000002">
    <property type="entry name" value="Baculoviral IAP repeat containing 7"/>
    <property type="match status" value="1"/>
</dbReference>
<dbReference type="SUPFAM" id="SSF57850">
    <property type="entry name" value="RING/U-box"/>
    <property type="match status" value="1"/>
</dbReference>
<evidence type="ECO:0000256" key="4">
    <source>
        <dbReference type="SAM" id="MobiDB-lite"/>
    </source>
</evidence>
<dbReference type="InterPro" id="IPR001841">
    <property type="entry name" value="Znf_RING"/>
</dbReference>
<dbReference type="EMBL" id="JH817540">
    <property type="protein sequence ID" value="EKC41109.1"/>
    <property type="molecule type" value="Genomic_DNA"/>
</dbReference>
<dbReference type="InterPro" id="IPR013083">
    <property type="entry name" value="Znf_RING/FYVE/PHD"/>
</dbReference>
<dbReference type="AlphaFoldDB" id="K1RBW1"/>
<keyword evidence="1" id="KW-0479">Metal-binding</keyword>
<evidence type="ECO:0000256" key="3">
    <source>
        <dbReference type="ARBA" id="ARBA00022833"/>
    </source>
</evidence>
<name>K1RBW1_MAGGI</name>
<keyword evidence="2" id="KW-0863">Zinc-finger</keyword>
<evidence type="ECO:0000256" key="2">
    <source>
        <dbReference type="ARBA" id="ARBA00022771"/>
    </source>
</evidence>
<gene>
    <name evidence="5" type="ORF">CGI_10026570</name>
</gene>
<sequence>MADDIVERDLDTPLAEALREMGYTNQIIQTAMDQWRRRLRPGADTDQAVEETSRPSEENTEDGVIMLQENRTGGLVAQGESRDYGYDQRERQERQILQEEFLGLTETLVCKICCDKDVAAAFLPCGHLVCCLDCAPAMRKCPLCGEVIKGTVKTYFA</sequence>
<keyword evidence="3" id="KW-0862">Zinc</keyword>
<proteinExistence type="predicted"/>
<dbReference type="GO" id="GO:0005634">
    <property type="term" value="C:nucleus"/>
    <property type="evidence" value="ECO:0007669"/>
    <property type="project" value="TreeGrafter"/>
</dbReference>
<evidence type="ECO:0000313" key="5">
    <source>
        <dbReference type="EMBL" id="EKC41109.1"/>
    </source>
</evidence>
<dbReference type="SMART" id="SM00184">
    <property type="entry name" value="RING"/>
    <property type="match status" value="1"/>
</dbReference>
<dbReference type="GO" id="GO:0005737">
    <property type="term" value="C:cytoplasm"/>
    <property type="evidence" value="ECO:0007669"/>
    <property type="project" value="TreeGrafter"/>
</dbReference>
<reference evidence="5" key="1">
    <citation type="journal article" date="2012" name="Nature">
        <title>The oyster genome reveals stress adaptation and complexity of shell formation.</title>
        <authorList>
            <person name="Zhang G."/>
            <person name="Fang X."/>
            <person name="Guo X."/>
            <person name="Li L."/>
            <person name="Luo R."/>
            <person name="Xu F."/>
            <person name="Yang P."/>
            <person name="Zhang L."/>
            <person name="Wang X."/>
            <person name="Qi H."/>
            <person name="Xiong Z."/>
            <person name="Que H."/>
            <person name="Xie Y."/>
            <person name="Holland P.W."/>
            <person name="Paps J."/>
            <person name="Zhu Y."/>
            <person name="Wu F."/>
            <person name="Chen Y."/>
            <person name="Wang J."/>
            <person name="Peng C."/>
            <person name="Meng J."/>
            <person name="Yang L."/>
            <person name="Liu J."/>
            <person name="Wen B."/>
            <person name="Zhang N."/>
            <person name="Huang Z."/>
            <person name="Zhu Q."/>
            <person name="Feng Y."/>
            <person name="Mount A."/>
            <person name="Hedgecock D."/>
            <person name="Xu Z."/>
            <person name="Liu Y."/>
            <person name="Domazet-Loso T."/>
            <person name="Du Y."/>
            <person name="Sun X."/>
            <person name="Zhang S."/>
            <person name="Liu B."/>
            <person name="Cheng P."/>
            <person name="Jiang X."/>
            <person name="Li J."/>
            <person name="Fan D."/>
            <person name="Wang W."/>
            <person name="Fu W."/>
            <person name="Wang T."/>
            <person name="Wang B."/>
            <person name="Zhang J."/>
            <person name="Peng Z."/>
            <person name="Li Y."/>
            <person name="Li N."/>
            <person name="Wang J."/>
            <person name="Chen M."/>
            <person name="He Y."/>
            <person name="Tan F."/>
            <person name="Song X."/>
            <person name="Zheng Q."/>
            <person name="Huang R."/>
            <person name="Yang H."/>
            <person name="Du X."/>
            <person name="Chen L."/>
            <person name="Yang M."/>
            <person name="Gaffney P.M."/>
            <person name="Wang S."/>
            <person name="Luo L."/>
            <person name="She Z."/>
            <person name="Ming Y."/>
            <person name="Huang W."/>
            <person name="Zhang S."/>
            <person name="Huang B."/>
            <person name="Zhang Y."/>
            <person name="Qu T."/>
            <person name="Ni P."/>
            <person name="Miao G."/>
            <person name="Wang J."/>
            <person name="Wang Q."/>
            <person name="Steinberg C.E."/>
            <person name="Wang H."/>
            <person name="Li N."/>
            <person name="Qian L."/>
            <person name="Zhang G."/>
            <person name="Li Y."/>
            <person name="Yang H."/>
            <person name="Liu X."/>
            <person name="Wang J."/>
            <person name="Yin Y."/>
            <person name="Wang J."/>
        </authorList>
    </citation>
    <scope>NUCLEOTIDE SEQUENCE [LARGE SCALE GENOMIC DNA]</scope>
    <source>
        <strain evidence="5">05x7-T-G4-1.051#20</strain>
    </source>
</reference>
<protein>
    <submittedName>
        <fullName evidence="5">Baculoviral IAP repeat-containing protein 2</fullName>
    </submittedName>
</protein>